<dbReference type="InterPro" id="IPR044835">
    <property type="entry name" value="ARF_plant"/>
</dbReference>
<organism evidence="11 12">
    <name type="scientific">Eucalyptus globulus</name>
    <name type="common">Tasmanian blue gum</name>
    <dbReference type="NCBI Taxonomy" id="34317"/>
    <lineage>
        <taxon>Eukaryota</taxon>
        <taxon>Viridiplantae</taxon>
        <taxon>Streptophyta</taxon>
        <taxon>Embryophyta</taxon>
        <taxon>Tracheophyta</taxon>
        <taxon>Spermatophyta</taxon>
        <taxon>Magnoliopsida</taxon>
        <taxon>eudicotyledons</taxon>
        <taxon>Gunneridae</taxon>
        <taxon>Pentapetalae</taxon>
        <taxon>rosids</taxon>
        <taxon>malvids</taxon>
        <taxon>Myrtales</taxon>
        <taxon>Myrtaceae</taxon>
        <taxon>Myrtoideae</taxon>
        <taxon>Eucalypteae</taxon>
        <taxon>Eucalyptus</taxon>
    </lineage>
</organism>
<dbReference type="InterPro" id="IPR010525">
    <property type="entry name" value="ARF_dom"/>
</dbReference>
<protein>
    <recommendedName>
        <fullName evidence="8">Auxin response factor</fullName>
    </recommendedName>
</protein>
<reference evidence="11 12" key="1">
    <citation type="submission" date="2024-11" db="EMBL/GenBank/DDBJ databases">
        <title>Chromosome-level genome assembly of Eucalyptus globulus Labill. provides insights into its genome evolution.</title>
        <authorList>
            <person name="Li X."/>
        </authorList>
    </citation>
    <scope>NUCLEOTIDE SEQUENCE [LARGE SCALE GENOMIC DNA]</scope>
    <source>
        <strain evidence="11">CL2024</strain>
        <tissue evidence="11">Fresh tender leaves</tissue>
    </source>
</reference>
<name>A0ABD3KCJ3_EUCGL</name>
<dbReference type="EMBL" id="JBJKBG010000006">
    <property type="protein sequence ID" value="KAL3737383.1"/>
    <property type="molecule type" value="Genomic_DNA"/>
</dbReference>
<keyword evidence="12" id="KW-1185">Reference proteome</keyword>
<comment type="caution">
    <text evidence="11">The sequence shown here is derived from an EMBL/GenBank/DDBJ whole genome shotgun (WGS) entry which is preliminary data.</text>
</comment>
<dbReference type="CDD" id="cd10017">
    <property type="entry name" value="B3_DNA"/>
    <property type="match status" value="1"/>
</dbReference>
<dbReference type="GO" id="GO:0003677">
    <property type="term" value="F:DNA binding"/>
    <property type="evidence" value="ECO:0007669"/>
    <property type="project" value="UniProtKB-KW"/>
</dbReference>
<dbReference type="FunFam" id="2.40.330.10:FF:000001">
    <property type="entry name" value="Auxin response factor"/>
    <property type="match status" value="1"/>
</dbReference>
<keyword evidence="4 8" id="KW-0238">DNA-binding</keyword>
<dbReference type="AlphaFoldDB" id="A0ABD3KCJ3"/>
<accession>A0ABD3KCJ3</accession>
<sequence>MPSSSSSSSSAAAAAAAAAPAAAAGAAARELRSVDPAVWRACAGACVQIPPANSRVYYFPQGHLEQSAAAAAAAPAPILSPLAVSRTFVPCLVGAVHYFADPLTDEVIAKFLLRPVVHPGAPLQPESPARAGNEPEEKIVSFAKTLTPSDANNGGGFSVPRFCADTIFPPLDFNADPPVQLLSVRDVHGAVWNFRHIYRGTPRRHLLTTGWSKFVNNKKLVAGDSVVFMKNSKGDMFVGIRRAVRNSGVDCARWREQIGGGRLKVEEESALRDGFSRNGRGRVSMEVVVNAVETAARGLPFEVVYYPRAECSDFVVKAERVEEVLKSLWTAGMRIKMAVEAEDCSRMTWHHGVISSVGVNENGLWRGSPWRMLQVTWDEPEAMQDKRSVNPWQVESIGPGSPLDSVYPPVKKLRVPLRSALGTEGESGHFFDMAGFTNPMVPYSSSFFNYNTPIGMQGARQDASRAFGLVNYVDENPPMYTCNIFGNNVVPKAKAICTDLNIGSSASETLSTDSPSSGHSFGLEISGNQQCNTSKIGGVSSIQLFGKTIHAMKPAESNLDGVVSPSDDGSKRPGEAGYVSIPPDLSLTCLKAR</sequence>
<evidence type="ECO:0000256" key="7">
    <source>
        <dbReference type="ARBA" id="ARBA00023294"/>
    </source>
</evidence>
<evidence type="ECO:0000256" key="5">
    <source>
        <dbReference type="ARBA" id="ARBA00023163"/>
    </source>
</evidence>
<dbReference type="GO" id="GO:0009734">
    <property type="term" value="P:auxin-activated signaling pathway"/>
    <property type="evidence" value="ECO:0007669"/>
    <property type="project" value="UniProtKB-KW"/>
</dbReference>
<dbReference type="SMART" id="SM01019">
    <property type="entry name" value="B3"/>
    <property type="match status" value="1"/>
</dbReference>
<evidence type="ECO:0000259" key="10">
    <source>
        <dbReference type="SMART" id="SM01019"/>
    </source>
</evidence>
<comment type="subcellular location">
    <subcellularLocation>
        <location evidence="1 8">Nucleus</location>
    </subcellularLocation>
</comment>
<dbReference type="Gene3D" id="2.30.30.1040">
    <property type="match status" value="1"/>
</dbReference>
<keyword evidence="7 8" id="KW-0927">Auxin signaling pathway</keyword>
<evidence type="ECO:0000313" key="12">
    <source>
        <dbReference type="Proteomes" id="UP001634007"/>
    </source>
</evidence>
<dbReference type="PANTHER" id="PTHR31384">
    <property type="entry name" value="AUXIN RESPONSE FACTOR 4-RELATED"/>
    <property type="match status" value="1"/>
</dbReference>
<evidence type="ECO:0000256" key="1">
    <source>
        <dbReference type="ARBA" id="ARBA00004123"/>
    </source>
</evidence>
<gene>
    <name evidence="11" type="ORF">ACJRO7_026192</name>
</gene>
<evidence type="ECO:0000256" key="6">
    <source>
        <dbReference type="ARBA" id="ARBA00023242"/>
    </source>
</evidence>
<proteinExistence type="inferred from homology"/>
<comment type="similarity">
    <text evidence="2 8">Belongs to the ARF family.</text>
</comment>
<keyword evidence="6 8" id="KW-0539">Nucleus</keyword>
<dbReference type="Gene3D" id="2.40.330.10">
    <property type="entry name" value="DNA-binding pseudobarrel domain"/>
    <property type="match status" value="1"/>
</dbReference>
<dbReference type="Pfam" id="PF06507">
    <property type="entry name" value="ARF_AD"/>
    <property type="match status" value="1"/>
</dbReference>
<dbReference type="InterPro" id="IPR015300">
    <property type="entry name" value="DNA-bd_pseudobarrel_sf"/>
</dbReference>
<comment type="function">
    <text evidence="8">Auxin response factors (ARFs) are transcriptional factors that bind specifically to the DNA sequence 5'-TGTCTC-3' found in the auxin-responsive promoter elements (AuxREs).</text>
</comment>
<evidence type="ECO:0000256" key="8">
    <source>
        <dbReference type="RuleBase" id="RU004561"/>
    </source>
</evidence>
<feature type="domain" description="TF-B3" evidence="10">
    <location>
        <begin position="142"/>
        <end position="244"/>
    </location>
</feature>
<dbReference type="InterPro" id="IPR003340">
    <property type="entry name" value="B3_DNA-bd"/>
</dbReference>
<evidence type="ECO:0000313" key="11">
    <source>
        <dbReference type="EMBL" id="KAL3737383.1"/>
    </source>
</evidence>
<evidence type="ECO:0000256" key="4">
    <source>
        <dbReference type="ARBA" id="ARBA00023125"/>
    </source>
</evidence>
<dbReference type="Proteomes" id="UP001634007">
    <property type="component" value="Unassembled WGS sequence"/>
</dbReference>
<keyword evidence="3 8" id="KW-0805">Transcription regulation</keyword>
<dbReference type="Pfam" id="PF02362">
    <property type="entry name" value="B3"/>
    <property type="match status" value="1"/>
</dbReference>
<dbReference type="PANTHER" id="PTHR31384:SF94">
    <property type="entry name" value="AUXIN RESPONSE FACTOR 17"/>
    <property type="match status" value="1"/>
</dbReference>
<comment type="subunit">
    <text evidence="8">Homodimers and heterodimers.</text>
</comment>
<dbReference type="SUPFAM" id="SSF101936">
    <property type="entry name" value="DNA-binding pseudobarrel domain"/>
    <property type="match status" value="1"/>
</dbReference>
<evidence type="ECO:0000256" key="3">
    <source>
        <dbReference type="ARBA" id="ARBA00023015"/>
    </source>
</evidence>
<dbReference type="GO" id="GO:0005634">
    <property type="term" value="C:nucleus"/>
    <property type="evidence" value="ECO:0007669"/>
    <property type="project" value="UniProtKB-SubCell"/>
</dbReference>
<evidence type="ECO:0000256" key="9">
    <source>
        <dbReference type="SAM" id="MobiDB-lite"/>
    </source>
</evidence>
<keyword evidence="5 8" id="KW-0804">Transcription</keyword>
<feature type="region of interest" description="Disordered" evidence="9">
    <location>
        <begin position="556"/>
        <end position="577"/>
    </location>
</feature>
<evidence type="ECO:0000256" key="2">
    <source>
        <dbReference type="ARBA" id="ARBA00007853"/>
    </source>
</evidence>